<sequence length="86" mass="9661">MFCDIFHWDLILFEMKNIIFEISVYSKIPDLLVDEYGLQKGIPNNFNLYHINSSPGLSGIVISKEIRLKVSTHLGNSYDPGAGCIG</sequence>
<evidence type="ECO:0000313" key="2">
    <source>
        <dbReference type="Proteomes" id="UP000244682"/>
    </source>
</evidence>
<evidence type="ECO:0000313" key="1">
    <source>
        <dbReference type="EMBL" id="AWC95176.1"/>
    </source>
</evidence>
<name>A0AAU8ZR64_MORMO</name>
<protein>
    <submittedName>
        <fullName evidence="1">Uncharacterized protein</fullName>
    </submittedName>
</protein>
<dbReference type="AlphaFoldDB" id="A0AAU8ZR64"/>
<dbReference type="RefSeq" id="WP_108657055.1">
    <property type="nucleotide sequence ID" value="NZ_CP028956.1"/>
</dbReference>
<dbReference type="EMBL" id="CP028956">
    <property type="protein sequence ID" value="AWC95176.1"/>
    <property type="molecule type" value="Genomic_DNA"/>
</dbReference>
<organism evidence="1 2">
    <name type="scientific">Morganella morganii</name>
    <name type="common">Proteus morganii</name>
    <dbReference type="NCBI Taxonomy" id="582"/>
    <lineage>
        <taxon>Bacteria</taxon>
        <taxon>Pseudomonadati</taxon>
        <taxon>Pseudomonadota</taxon>
        <taxon>Gammaproteobacteria</taxon>
        <taxon>Enterobacterales</taxon>
        <taxon>Morganellaceae</taxon>
        <taxon>Morganella</taxon>
    </lineage>
</organism>
<proteinExistence type="predicted"/>
<dbReference type="Proteomes" id="UP000244682">
    <property type="component" value="Chromosome"/>
</dbReference>
<reference evidence="1 2" key="1">
    <citation type="submission" date="2018-04" db="EMBL/GenBank/DDBJ databases">
        <title>Whole genome sequencing of Morganella morganii AR_0133.</title>
        <authorList>
            <person name="Conlan S."/>
            <person name="Thomas P.J."/>
            <person name="Mullikin J."/>
            <person name="Frank K.M."/>
            <person name="Segre J.A."/>
        </authorList>
    </citation>
    <scope>NUCLEOTIDE SEQUENCE [LARGE SCALE GENOMIC DNA]</scope>
    <source>
        <strain evidence="1 2">AR_0133</strain>
    </source>
</reference>
<gene>
    <name evidence="1" type="ORF">AM380_16790</name>
</gene>
<accession>A0AAU8ZR64</accession>